<reference evidence="2" key="1">
    <citation type="submission" date="2021-02" db="EMBL/GenBank/DDBJ databases">
        <authorList>
            <person name="Dougan E. K."/>
            <person name="Rhodes N."/>
            <person name="Thang M."/>
            <person name="Chan C."/>
        </authorList>
    </citation>
    <scope>NUCLEOTIDE SEQUENCE</scope>
</reference>
<comment type="caution">
    <text evidence="2">The sequence shown here is derived from an EMBL/GenBank/DDBJ whole genome shotgun (WGS) entry which is preliminary data.</text>
</comment>
<organism evidence="2 3">
    <name type="scientific">Polarella glacialis</name>
    <name type="common">Dinoflagellate</name>
    <dbReference type="NCBI Taxonomy" id="89957"/>
    <lineage>
        <taxon>Eukaryota</taxon>
        <taxon>Sar</taxon>
        <taxon>Alveolata</taxon>
        <taxon>Dinophyceae</taxon>
        <taxon>Suessiales</taxon>
        <taxon>Suessiaceae</taxon>
        <taxon>Polarella</taxon>
    </lineage>
</organism>
<dbReference type="AlphaFoldDB" id="A0A813IEK6"/>
<proteinExistence type="predicted"/>
<gene>
    <name evidence="2" type="ORF">PGLA2088_LOCUS7018</name>
</gene>
<protein>
    <submittedName>
        <fullName evidence="2">Uncharacterized protein</fullName>
    </submittedName>
</protein>
<feature type="region of interest" description="Disordered" evidence="1">
    <location>
        <begin position="1"/>
        <end position="46"/>
    </location>
</feature>
<dbReference type="Proteomes" id="UP000626109">
    <property type="component" value="Unassembled WGS sequence"/>
</dbReference>
<name>A0A813IEK6_POLGL</name>
<evidence type="ECO:0000256" key="1">
    <source>
        <dbReference type="SAM" id="MobiDB-lite"/>
    </source>
</evidence>
<feature type="compositionally biased region" description="Low complexity" evidence="1">
    <location>
        <begin position="1"/>
        <end position="14"/>
    </location>
</feature>
<evidence type="ECO:0000313" key="2">
    <source>
        <dbReference type="EMBL" id="CAE8648946.1"/>
    </source>
</evidence>
<feature type="non-terminal residue" evidence="2">
    <location>
        <position position="109"/>
    </location>
</feature>
<dbReference type="EMBL" id="CAJNNW010007126">
    <property type="protein sequence ID" value="CAE8648946.1"/>
    <property type="molecule type" value="Genomic_DNA"/>
</dbReference>
<accession>A0A813IEK6</accession>
<feature type="non-terminal residue" evidence="2">
    <location>
        <position position="1"/>
    </location>
</feature>
<evidence type="ECO:0000313" key="3">
    <source>
        <dbReference type="Proteomes" id="UP000626109"/>
    </source>
</evidence>
<sequence>AVEAAAPKAAEAVPGRAPDQPSCKSLQQQQQQQPPSTTHCDGEEEHDVWAQRRGRLEALQRRITPAAAQVQVSNPTAAEAMYDTWGAGATGGGAGAESSWAQRLVRLEG</sequence>